<feature type="transmembrane region" description="Helical" evidence="8">
    <location>
        <begin position="588"/>
        <end position="610"/>
    </location>
</feature>
<feature type="transmembrane region" description="Helical" evidence="8">
    <location>
        <begin position="441"/>
        <end position="466"/>
    </location>
</feature>
<comment type="subcellular location">
    <subcellularLocation>
        <location evidence="1">Membrane</location>
        <topology evidence="1">Multi-pass membrane protein</topology>
    </subcellularLocation>
</comment>
<dbReference type="InterPro" id="IPR051584">
    <property type="entry name" value="GPCR-associated_LMBR1"/>
</dbReference>
<evidence type="ECO:0000256" key="2">
    <source>
        <dbReference type="ARBA" id="ARBA00010487"/>
    </source>
</evidence>
<evidence type="ECO:0000256" key="3">
    <source>
        <dbReference type="ARBA" id="ARBA00022692"/>
    </source>
</evidence>
<dbReference type="AlphaFoldDB" id="T1EDW8"/>
<keyword evidence="6" id="KW-0175">Coiled coil</keyword>
<protein>
    <submittedName>
        <fullName evidence="9 10">Uncharacterized protein</fullName>
    </submittedName>
</protein>
<dbReference type="HOGENOM" id="CLU_018886_0_0_1"/>
<feature type="transmembrane region" description="Helical" evidence="8">
    <location>
        <begin position="6"/>
        <end position="25"/>
    </location>
</feature>
<dbReference type="STRING" id="6412.T1EDW8"/>
<accession>T1EDW8</accession>
<evidence type="ECO:0000256" key="4">
    <source>
        <dbReference type="ARBA" id="ARBA00022989"/>
    </source>
</evidence>
<sequence>MTVAPFIIDIFSVCLAVGFLHWHYGNWKRHQLFVTLVTLVAWTLPFMIIFALPIDVTVTFYDQCLQDNNITTNIPTTTMLTTFISGPTQATTSSSLIFQLNSNNTINTSSTIAPTSFPTTTQTNVTTTQATITTTTTPQPEPAKVCYIPWTYMTTFTLSVFWHVVYWTSQCLTWIWLPMMQSYAKAGEFTFLGKFKYALIVNAIYYGTYLVIFGCCLVYLAATSRLVFNLGQLKVLAITASNTWGLTLLVLLLGYGLVELPRSCWNASKSTLRLARSHFKVAKVTMEKIEAEEELEDVLTEVKRISQNVSSNNPLRKYVDIMVAKCPPNFGISVSGSGGRASLSSPGRSHFDRQDESHITEKNLAKLHRRLIVAKQRQSSTACQWRKLVATAIELEDVDENKKSSLHVFERSPAMGPYSGMFSFCFNAKIEWYWKCKIRPILLKIAAILMAVMSFMVVWSECLFFVKSPVLSLFAQFVDLAERSYGYHAIEFVCILTISYLSICTYYTIFKMRIFNYYYIVGPHETDENSMIFCGMLLCRLTPPLCLNFLGLIHLDSHITKENMVETAYTRFMGNLDVLPFISDGFNIYFPIAIVALCLLTILSVGTRLLHCLGFQQFIGDDDMTQEMIDEGVELIKRERRKYTRQEDVESRRRTWNERVNERDNSTINRRTAPRTGTDRSELLNEAEPMGYRSYDDNTIFNSDINRPSQRTSTFDPQPTSAAAAAPVPISGSYQRPHRNNILDPGPSYGSKTFVRPSTGPPRNIFDDV</sequence>
<dbReference type="PANTHER" id="PTHR21355">
    <property type="entry name" value="G-PROTEIN COUPLED RECEPTOR-ASSOCIATED PROTEIN LMBRD2"/>
    <property type="match status" value="1"/>
</dbReference>
<reference evidence="10" key="3">
    <citation type="submission" date="2015-06" db="UniProtKB">
        <authorList>
            <consortium name="EnsemblMetazoa"/>
        </authorList>
    </citation>
    <scope>IDENTIFICATION</scope>
</reference>
<gene>
    <name evidence="10" type="primary">20194770</name>
    <name evidence="9" type="ORF">HELRODRAFT_105627</name>
</gene>
<dbReference type="eggNOG" id="KOG2296">
    <property type="taxonomic scope" value="Eukaryota"/>
</dbReference>
<reference evidence="11" key="1">
    <citation type="submission" date="2012-12" db="EMBL/GenBank/DDBJ databases">
        <authorList>
            <person name="Hellsten U."/>
            <person name="Grimwood J."/>
            <person name="Chapman J.A."/>
            <person name="Shapiro H."/>
            <person name="Aerts A."/>
            <person name="Otillar R.P."/>
            <person name="Terry A.Y."/>
            <person name="Boore J.L."/>
            <person name="Simakov O."/>
            <person name="Marletaz F."/>
            <person name="Cho S.-J."/>
            <person name="Edsinger-Gonzales E."/>
            <person name="Havlak P."/>
            <person name="Kuo D.-H."/>
            <person name="Larsson T."/>
            <person name="Lv J."/>
            <person name="Arendt D."/>
            <person name="Savage R."/>
            <person name="Osoegawa K."/>
            <person name="de Jong P."/>
            <person name="Lindberg D.R."/>
            <person name="Seaver E.C."/>
            <person name="Weisblat D.A."/>
            <person name="Putnam N.H."/>
            <person name="Grigoriev I.V."/>
            <person name="Rokhsar D.S."/>
        </authorList>
    </citation>
    <scope>NUCLEOTIDE SEQUENCE</scope>
</reference>
<feature type="compositionally biased region" description="Polar residues" evidence="7">
    <location>
        <begin position="702"/>
        <end position="721"/>
    </location>
</feature>
<dbReference type="Proteomes" id="UP000015101">
    <property type="component" value="Unassembled WGS sequence"/>
</dbReference>
<evidence type="ECO:0000256" key="6">
    <source>
        <dbReference type="SAM" id="Coils"/>
    </source>
</evidence>
<keyword evidence="4 8" id="KW-1133">Transmembrane helix</keyword>
<evidence type="ECO:0000256" key="7">
    <source>
        <dbReference type="SAM" id="MobiDB-lite"/>
    </source>
</evidence>
<dbReference type="GO" id="GO:0016020">
    <property type="term" value="C:membrane"/>
    <property type="evidence" value="ECO:0000318"/>
    <property type="project" value="GO_Central"/>
</dbReference>
<dbReference type="EMBL" id="KB095811">
    <property type="protein sequence ID" value="ESO12929.1"/>
    <property type="molecule type" value="Genomic_DNA"/>
</dbReference>
<dbReference type="InParanoid" id="T1EDW8"/>
<feature type="transmembrane region" description="Helical" evidence="8">
    <location>
        <begin position="233"/>
        <end position="258"/>
    </location>
</feature>
<feature type="transmembrane region" description="Helical" evidence="8">
    <location>
        <begin position="531"/>
        <end position="555"/>
    </location>
</feature>
<dbReference type="EnsemblMetazoa" id="HelroT105627">
    <property type="protein sequence ID" value="HelroP105627"/>
    <property type="gene ID" value="HelroG105627"/>
</dbReference>
<keyword evidence="11" id="KW-1185">Reference proteome</keyword>
<feature type="transmembrane region" description="Helical" evidence="8">
    <location>
        <begin position="486"/>
        <end position="510"/>
    </location>
</feature>
<dbReference type="InterPro" id="IPR006876">
    <property type="entry name" value="LMBR1-like_membr_prot"/>
</dbReference>
<dbReference type="OMA" id="QLERICY"/>
<evidence type="ECO:0000256" key="5">
    <source>
        <dbReference type="ARBA" id="ARBA00023136"/>
    </source>
</evidence>
<feature type="region of interest" description="Disordered" evidence="7">
    <location>
        <begin position="702"/>
        <end position="769"/>
    </location>
</feature>
<feature type="transmembrane region" description="Helical" evidence="8">
    <location>
        <begin position="197"/>
        <end position="221"/>
    </location>
</feature>
<dbReference type="CTD" id="20194770"/>
<dbReference type="Pfam" id="PF04791">
    <property type="entry name" value="LMBR1"/>
    <property type="match status" value="1"/>
</dbReference>
<organism evidence="10 11">
    <name type="scientific">Helobdella robusta</name>
    <name type="common">Californian leech</name>
    <dbReference type="NCBI Taxonomy" id="6412"/>
    <lineage>
        <taxon>Eukaryota</taxon>
        <taxon>Metazoa</taxon>
        <taxon>Spiralia</taxon>
        <taxon>Lophotrochozoa</taxon>
        <taxon>Annelida</taxon>
        <taxon>Clitellata</taxon>
        <taxon>Hirudinea</taxon>
        <taxon>Rhynchobdellida</taxon>
        <taxon>Glossiphoniidae</taxon>
        <taxon>Helobdella</taxon>
    </lineage>
</organism>
<evidence type="ECO:0000313" key="10">
    <source>
        <dbReference type="EnsemblMetazoa" id="HelroP105627"/>
    </source>
</evidence>
<evidence type="ECO:0000256" key="1">
    <source>
        <dbReference type="ARBA" id="ARBA00004141"/>
    </source>
</evidence>
<proteinExistence type="inferred from homology"/>
<dbReference type="FunCoup" id="T1EDW8">
    <property type="interactions" value="1191"/>
</dbReference>
<evidence type="ECO:0000313" key="9">
    <source>
        <dbReference type="EMBL" id="ESO12929.1"/>
    </source>
</evidence>
<feature type="transmembrane region" description="Helical" evidence="8">
    <location>
        <begin position="32"/>
        <end position="52"/>
    </location>
</feature>
<dbReference type="KEGG" id="hro:HELRODRAFT_105627"/>
<keyword evidence="3 8" id="KW-0812">Transmembrane</keyword>
<dbReference type="RefSeq" id="XP_009009649.1">
    <property type="nucleotide sequence ID" value="XM_009011401.1"/>
</dbReference>
<dbReference type="PANTHER" id="PTHR21355:SF0">
    <property type="entry name" value="G-PROTEIN COUPLED RECEPTOR-ASSOCIATED PROTEIN LMBRD2"/>
    <property type="match status" value="1"/>
</dbReference>
<comment type="similarity">
    <text evidence="2">Belongs to the LIMR family.</text>
</comment>
<dbReference type="EMBL" id="AMQM01000262">
    <property type="status" value="NOT_ANNOTATED_CDS"/>
    <property type="molecule type" value="Genomic_DNA"/>
</dbReference>
<evidence type="ECO:0000256" key="8">
    <source>
        <dbReference type="SAM" id="Phobius"/>
    </source>
</evidence>
<evidence type="ECO:0000313" key="11">
    <source>
        <dbReference type="Proteomes" id="UP000015101"/>
    </source>
</evidence>
<keyword evidence="5 8" id="KW-0472">Membrane</keyword>
<dbReference type="OrthoDB" id="203099at2759"/>
<feature type="coiled-coil region" evidence="6">
    <location>
        <begin position="281"/>
        <end position="308"/>
    </location>
</feature>
<reference evidence="9 11" key="2">
    <citation type="journal article" date="2013" name="Nature">
        <title>Insights into bilaterian evolution from three spiralian genomes.</title>
        <authorList>
            <person name="Simakov O."/>
            <person name="Marletaz F."/>
            <person name="Cho S.J."/>
            <person name="Edsinger-Gonzales E."/>
            <person name="Havlak P."/>
            <person name="Hellsten U."/>
            <person name="Kuo D.H."/>
            <person name="Larsson T."/>
            <person name="Lv J."/>
            <person name="Arendt D."/>
            <person name="Savage R."/>
            <person name="Osoegawa K."/>
            <person name="de Jong P."/>
            <person name="Grimwood J."/>
            <person name="Chapman J.A."/>
            <person name="Shapiro H."/>
            <person name="Aerts A."/>
            <person name="Otillar R.P."/>
            <person name="Terry A.Y."/>
            <person name="Boore J.L."/>
            <person name="Grigoriev I.V."/>
            <person name="Lindberg D.R."/>
            <person name="Seaver E.C."/>
            <person name="Weisblat D.A."/>
            <person name="Putnam N.H."/>
            <person name="Rokhsar D.S."/>
        </authorList>
    </citation>
    <scope>NUCLEOTIDE SEQUENCE</scope>
</reference>
<dbReference type="GeneID" id="20194770"/>
<name>T1EDW8_HELRO</name>
<dbReference type="EMBL" id="AMQM01000263">
    <property type="status" value="NOT_ANNOTATED_CDS"/>
    <property type="molecule type" value="Genomic_DNA"/>
</dbReference>
<feature type="transmembrane region" description="Helical" evidence="8">
    <location>
        <begin position="160"/>
        <end position="177"/>
    </location>
</feature>